<evidence type="ECO:0000259" key="1">
    <source>
        <dbReference type="Pfam" id="PF13175"/>
    </source>
</evidence>
<sequence length="584" mass="67458">MKLTKLLIYNFRSIGGDELNPGVVIDFDNVNVINLIGQNNAGKSSILYAYDYFVTSGKTVTNSDFHKNGDAPIIIEAWLKAETSEEAELPALKNWVSKDKTEKELYNVAKYRKVWTKGNKNGEKYTYSFENQQWVKGGAGGFDQHLQKACPTPIWLRGLDSVEIILENVQKLIKEQVLNRATEFKRYKIIEEQLKELRKEIIDDEYSQKIQSRLTELMQETFPELEVSLFGNEKDNLGKKLPNFIDTEINFSSNEQSYAVHMDNHGHGVRRQFLFNSIRGLNDVFNEISKAKAKRDQDLIAGLSFDQTSNKSKMLLIEEPELFLHPQSVRMFSSVLYDLVENPNFQIISATHSPVMIDLSRDHTTLIRTEIKNGETSVYQVKDNIFDKDEKEQIKMLNNFNPYVCEAFFADHVVLVEGDTEAIVYREVLKNMVEEDIVGIQNVPLIVNCGSKMNIPAFQKVLRHFNIPYFVIHDLDYTYKSNGHKNAAWTLNERIYEEIMEHNKEGKIKAKRYIMDRNFESQHNYEHTSSLGKPLSAHRLAASWDVKNESIPGIEAIRMCLGLTEQKIFDQEWVELKRTEKVVN</sequence>
<dbReference type="InterPro" id="IPR041685">
    <property type="entry name" value="AAA_GajA/Old/RecF-like"/>
</dbReference>
<dbReference type="Pfam" id="PF20469">
    <property type="entry name" value="OLD-like_TOPRIM"/>
    <property type="match status" value="1"/>
</dbReference>
<dbReference type="InterPro" id="IPR027417">
    <property type="entry name" value="P-loop_NTPase"/>
</dbReference>
<dbReference type="InterPro" id="IPR034139">
    <property type="entry name" value="TOPRIM_OLD"/>
</dbReference>
<dbReference type="Gene3D" id="3.40.50.300">
    <property type="entry name" value="P-loop containing nucleotide triphosphate hydrolases"/>
    <property type="match status" value="1"/>
</dbReference>
<dbReference type="Pfam" id="PF13175">
    <property type="entry name" value="AAA_15"/>
    <property type="match status" value="1"/>
</dbReference>
<dbReference type="SUPFAM" id="SSF52540">
    <property type="entry name" value="P-loop containing nucleoside triphosphate hydrolases"/>
    <property type="match status" value="1"/>
</dbReference>
<keyword evidence="4" id="KW-1185">Reference proteome</keyword>
<dbReference type="PANTHER" id="PTHR43581">
    <property type="entry name" value="ATP/GTP PHOSPHATASE"/>
    <property type="match status" value="1"/>
</dbReference>
<evidence type="ECO:0000259" key="2">
    <source>
        <dbReference type="Pfam" id="PF20469"/>
    </source>
</evidence>
<evidence type="ECO:0000313" key="4">
    <source>
        <dbReference type="Proteomes" id="UP001180087"/>
    </source>
</evidence>
<feature type="domain" description="OLD protein-like TOPRIM" evidence="2">
    <location>
        <begin position="408"/>
        <end position="476"/>
    </location>
</feature>
<dbReference type="RefSeq" id="WP_348028959.1">
    <property type="nucleotide sequence ID" value="NZ_CP129113.1"/>
</dbReference>
<proteinExistence type="predicted"/>
<accession>A0ABY9KWB5</accession>
<reference evidence="3" key="1">
    <citation type="submission" date="2023-06" db="EMBL/GenBank/DDBJ databases">
        <title>A Treasure from Seagulls: Isolation and Description of Aciduricobacillus qingdaonensis gen. nov., sp. nov., a Rare Obligately Uric Acid-utilizing Member in the Family Bacillaceae.</title>
        <authorList>
            <person name="Liu W."/>
            <person name="Wang B."/>
        </authorList>
    </citation>
    <scope>NUCLEOTIDE SEQUENCE</scope>
    <source>
        <strain evidence="3">44XB</strain>
    </source>
</reference>
<dbReference type="Proteomes" id="UP001180087">
    <property type="component" value="Chromosome"/>
</dbReference>
<feature type="domain" description="Endonuclease GajA/Old nuclease/RecF-like AAA" evidence="1">
    <location>
        <begin position="1"/>
        <end position="357"/>
    </location>
</feature>
<dbReference type="InterPro" id="IPR051396">
    <property type="entry name" value="Bact_Antivir_Def_Nuclease"/>
</dbReference>
<evidence type="ECO:0000313" key="3">
    <source>
        <dbReference type="EMBL" id="WLV25176.1"/>
    </source>
</evidence>
<protein>
    <submittedName>
        <fullName evidence="3">AAA family ATPase</fullName>
    </submittedName>
</protein>
<gene>
    <name evidence="3" type="ORF">QR721_02805</name>
</gene>
<dbReference type="EMBL" id="CP129113">
    <property type="protein sequence ID" value="WLV25176.1"/>
    <property type="molecule type" value="Genomic_DNA"/>
</dbReference>
<dbReference type="CDD" id="cd01026">
    <property type="entry name" value="TOPRIM_OLD"/>
    <property type="match status" value="1"/>
</dbReference>
<dbReference type="PANTHER" id="PTHR43581:SF4">
    <property type="entry name" value="ATP_GTP PHOSPHATASE"/>
    <property type="match status" value="1"/>
</dbReference>
<name>A0ABY9KWB5_9BACI</name>
<organism evidence="3 4">
    <name type="scientific">Aciduricibacillus chroicocephali</name>
    <dbReference type="NCBI Taxonomy" id="3054939"/>
    <lineage>
        <taxon>Bacteria</taxon>
        <taxon>Bacillati</taxon>
        <taxon>Bacillota</taxon>
        <taxon>Bacilli</taxon>
        <taxon>Bacillales</taxon>
        <taxon>Bacillaceae</taxon>
        <taxon>Aciduricibacillus</taxon>
    </lineage>
</organism>